<comment type="function">
    <text evidence="5">Component of the SWR1 complex which mediates the ATP-dependent exchange of histone H2A for the H2A variant HZT1 leading to transcriptional regulation of selected genes by chromatin remodeling. Involved in chromosome stability.</text>
</comment>
<dbReference type="Gene3D" id="3.30.420.40">
    <property type="match status" value="2"/>
</dbReference>
<evidence type="ECO:0000256" key="3">
    <source>
        <dbReference type="ARBA" id="ARBA00018633"/>
    </source>
</evidence>
<organism evidence="8 9">
    <name type="scientific">Baudoinia panamericana (strain UAMH 10762)</name>
    <name type="common">Angels' share fungus</name>
    <name type="synonym">Baudoinia compniacensis (strain UAMH 10762)</name>
    <dbReference type="NCBI Taxonomy" id="717646"/>
    <lineage>
        <taxon>Eukaryota</taxon>
        <taxon>Fungi</taxon>
        <taxon>Dikarya</taxon>
        <taxon>Ascomycota</taxon>
        <taxon>Pezizomycotina</taxon>
        <taxon>Dothideomycetes</taxon>
        <taxon>Dothideomycetidae</taxon>
        <taxon>Mycosphaerellales</taxon>
        <taxon>Teratosphaeriaceae</taxon>
        <taxon>Baudoinia</taxon>
    </lineage>
</organism>
<sequence>MARQKSLPNVLGIGDIASRTLILDNGAHTLKAGFSSHASTSSTEPNSASDCYAIPNCIARSARDKRTYIGPELEECDDFAELAYRRPVEKGCIVNWEGEKAIWERSFLGNAKHEALRCEPEETNLVMTEPPNAPAPLQRNADEMVFEEFGFRSYYRCIAPVLNAYAPSPFPSTAASPSGVPLECLLLVDAGHSHTTVTPLYQGRPFQSAIRRLEVGGKTLTNQLKELISRTLDVHKEDHIVNEIKEDVCYVSRCFNEDLEKTWKGGRYDARIIDPSIVVDYVLPDYETIKRGFPRPHDSSLSLRSRAIGVEGQGGRREHVLTIGNERFVVPELLFSPGDIGMQQEGIAGTIIQSIDVLPAGLKQAYLANIAAVGGTSKLPGFVERLETEIRQMVDTDLVVRVARVADPIKNAWLGGGRMARSEEAIRKVLVTREEYAENGEGWVRRKFAGKAGR</sequence>
<dbReference type="InterPro" id="IPR004000">
    <property type="entry name" value="Actin"/>
</dbReference>
<gene>
    <name evidence="8" type="ORF">BAUCODRAFT_142604</name>
</gene>
<dbReference type="Proteomes" id="UP000011761">
    <property type="component" value="Unassembled WGS sequence"/>
</dbReference>
<dbReference type="GO" id="GO:0006338">
    <property type="term" value="P:chromatin remodeling"/>
    <property type="evidence" value="ECO:0007669"/>
    <property type="project" value="EnsemblFungi"/>
</dbReference>
<dbReference type="EMBL" id="KB445561">
    <property type="protein sequence ID" value="EMC93104.1"/>
    <property type="molecule type" value="Genomic_DNA"/>
</dbReference>
<comment type="subunit">
    <text evidence="6">Component of the SWR1 chromatin remodeling complex.</text>
</comment>
<dbReference type="SMART" id="SM00268">
    <property type="entry name" value="ACTIN"/>
    <property type="match status" value="1"/>
</dbReference>
<accession>M2N296</accession>
<dbReference type="FunFam" id="3.90.640.10:FF:000014">
    <property type="entry name" value="Putative actin-related protein 6"/>
    <property type="match status" value="1"/>
</dbReference>
<keyword evidence="4" id="KW-0963">Cytoplasm</keyword>
<evidence type="ECO:0000256" key="2">
    <source>
        <dbReference type="ARBA" id="ARBA00005665"/>
    </source>
</evidence>
<name>M2N296_BAUPA</name>
<keyword evidence="9" id="KW-1185">Reference proteome</keyword>
<comment type="subcellular location">
    <subcellularLocation>
        <location evidence="1">Cytoplasm</location>
    </subcellularLocation>
</comment>
<dbReference type="AlphaFoldDB" id="M2N296"/>
<dbReference type="PANTHER" id="PTHR11937">
    <property type="entry name" value="ACTIN"/>
    <property type="match status" value="1"/>
</dbReference>
<evidence type="ECO:0000313" key="8">
    <source>
        <dbReference type="EMBL" id="EMC93104.1"/>
    </source>
</evidence>
<dbReference type="KEGG" id="bcom:BAUCODRAFT_142604"/>
<dbReference type="GO" id="GO:0000812">
    <property type="term" value="C:Swr1 complex"/>
    <property type="evidence" value="ECO:0007669"/>
    <property type="project" value="EnsemblFungi"/>
</dbReference>
<dbReference type="HOGENOM" id="CLU_027965_1_1_1"/>
<dbReference type="SUPFAM" id="SSF53067">
    <property type="entry name" value="Actin-like ATPase domain"/>
    <property type="match status" value="2"/>
</dbReference>
<comment type="similarity">
    <text evidence="2">Belongs to the actin family. ARP6 subfamily.</text>
</comment>
<evidence type="ECO:0000256" key="6">
    <source>
        <dbReference type="ARBA" id="ARBA00063309"/>
    </source>
</evidence>
<reference evidence="8 9" key="1">
    <citation type="journal article" date="2012" name="PLoS Pathog.">
        <title>Diverse lifestyles and strategies of plant pathogenesis encoded in the genomes of eighteen Dothideomycetes fungi.</title>
        <authorList>
            <person name="Ohm R.A."/>
            <person name="Feau N."/>
            <person name="Henrissat B."/>
            <person name="Schoch C.L."/>
            <person name="Horwitz B.A."/>
            <person name="Barry K.W."/>
            <person name="Condon B.J."/>
            <person name="Copeland A.C."/>
            <person name="Dhillon B."/>
            <person name="Glaser F."/>
            <person name="Hesse C.N."/>
            <person name="Kosti I."/>
            <person name="LaButti K."/>
            <person name="Lindquist E.A."/>
            <person name="Lucas S."/>
            <person name="Salamov A.A."/>
            <person name="Bradshaw R.E."/>
            <person name="Ciuffetti L."/>
            <person name="Hamelin R.C."/>
            <person name="Kema G.H.J."/>
            <person name="Lawrence C."/>
            <person name="Scott J.A."/>
            <person name="Spatafora J.W."/>
            <person name="Turgeon B.G."/>
            <person name="de Wit P.J.G.M."/>
            <person name="Zhong S."/>
            <person name="Goodwin S.B."/>
            <person name="Grigoriev I.V."/>
        </authorList>
    </citation>
    <scope>NUCLEOTIDE SEQUENCE [LARGE SCALE GENOMIC DNA]</scope>
    <source>
        <strain evidence="8 9">UAMH 10762</strain>
    </source>
</reference>
<dbReference type="CDD" id="cd10210">
    <property type="entry name" value="ASKHA_NBD_Arp6"/>
    <property type="match status" value="1"/>
</dbReference>
<dbReference type="OrthoDB" id="6220758at2759"/>
<dbReference type="STRING" id="717646.M2N296"/>
<evidence type="ECO:0000256" key="5">
    <source>
        <dbReference type="ARBA" id="ARBA00025222"/>
    </source>
</evidence>
<evidence type="ECO:0000313" key="9">
    <source>
        <dbReference type="Proteomes" id="UP000011761"/>
    </source>
</evidence>
<dbReference type="Gene3D" id="3.90.640.10">
    <property type="entry name" value="Actin, Chain A, domain 4"/>
    <property type="match status" value="1"/>
</dbReference>
<evidence type="ECO:0000256" key="4">
    <source>
        <dbReference type="ARBA" id="ARBA00022490"/>
    </source>
</evidence>
<proteinExistence type="inferred from homology"/>
<dbReference type="GeneID" id="19108427"/>
<dbReference type="Pfam" id="PF00022">
    <property type="entry name" value="Actin"/>
    <property type="match status" value="1"/>
</dbReference>
<evidence type="ECO:0000256" key="7">
    <source>
        <dbReference type="ARBA" id="ARBA00073820"/>
    </source>
</evidence>
<protein>
    <recommendedName>
        <fullName evidence="3">Actin-like protein ARP6</fullName>
    </recommendedName>
    <alternativeName>
        <fullName evidence="7">Actin-like protein arp6</fullName>
    </alternativeName>
</protein>
<evidence type="ECO:0000256" key="1">
    <source>
        <dbReference type="ARBA" id="ARBA00004496"/>
    </source>
</evidence>
<dbReference type="eggNOG" id="KOG0680">
    <property type="taxonomic scope" value="Eukaryota"/>
</dbReference>
<dbReference type="GO" id="GO:0005737">
    <property type="term" value="C:cytoplasm"/>
    <property type="evidence" value="ECO:0007669"/>
    <property type="project" value="UniProtKB-SubCell"/>
</dbReference>
<dbReference type="RefSeq" id="XP_007680286.1">
    <property type="nucleotide sequence ID" value="XM_007682096.1"/>
</dbReference>
<dbReference type="InterPro" id="IPR043129">
    <property type="entry name" value="ATPase_NBD"/>
</dbReference>
<dbReference type="OMA" id="FFEEYEC"/>